<keyword evidence="2" id="KW-1133">Transmembrane helix</keyword>
<dbReference type="AlphaFoldDB" id="A0A1J5PFK9"/>
<dbReference type="InterPro" id="IPR004714">
    <property type="entry name" value="Cyt_oxidase_maturation_cbb3"/>
</dbReference>
<feature type="region of interest" description="Disordered" evidence="1">
    <location>
        <begin position="41"/>
        <end position="84"/>
    </location>
</feature>
<gene>
    <name evidence="3" type="ORF">GALL_482240</name>
</gene>
<comment type="caution">
    <text evidence="3">The sequence shown here is derived from an EMBL/GenBank/DDBJ whole genome shotgun (WGS) entry which is preliminary data.</text>
</comment>
<name>A0A1J5PFK9_9ZZZZ</name>
<feature type="compositionally biased region" description="Basic and acidic residues" evidence="1">
    <location>
        <begin position="75"/>
        <end position="84"/>
    </location>
</feature>
<evidence type="ECO:0000256" key="2">
    <source>
        <dbReference type="SAM" id="Phobius"/>
    </source>
</evidence>
<keyword evidence="2" id="KW-0812">Transmembrane</keyword>
<organism evidence="3">
    <name type="scientific">mine drainage metagenome</name>
    <dbReference type="NCBI Taxonomy" id="410659"/>
    <lineage>
        <taxon>unclassified sequences</taxon>
        <taxon>metagenomes</taxon>
        <taxon>ecological metagenomes</taxon>
    </lineage>
</organism>
<feature type="transmembrane region" description="Helical" evidence="2">
    <location>
        <begin position="6"/>
        <end position="27"/>
    </location>
</feature>
<accession>A0A1J5PFK9</accession>
<protein>
    <submittedName>
        <fullName evidence="3">Cytochrome oxidase maturation protein cbb3-type</fullName>
    </submittedName>
</protein>
<proteinExistence type="predicted"/>
<dbReference type="PANTHER" id="PTHR41532:SF1">
    <property type="entry name" value="FIXS PROTEIN"/>
    <property type="match status" value="1"/>
</dbReference>
<dbReference type="Pfam" id="PF03597">
    <property type="entry name" value="FixS"/>
    <property type="match status" value="1"/>
</dbReference>
<dbReference type="NCBIfam" id="TIGR00847">
    <property type="entry name" value="ccoS"/>
    <property type="match status" value="1"/>
</dbReference>
<sequence length="84" mass="8945">MEGSLFILIPISVLLVLGIVGVLWWAARSGQFDDLEGPAHAILMDDDRPPENDSADVVEPQRPAGSACDNVSDATDCRIDAKAP</sequence>
<keyword evidence="2" id="KW-0472">Membrane</keyword>
<reference evidence="3" key="1">
    <citation type="submission" date="2016-10" db="EMBL/GenBank/DDBJ databases">
        <title>Sequence of Gallionella enrichment culture.</title>
        <authorList>
            <person name="Poehlein A."/>
            <person name="Muehling M."/>
            <person name="Daniel R."/>
        </authorList>
    </citation>
    <scope>NUCLEOTIDE SEQUENCE</scope>
</reference>
<dbReference type="EMBL" id="MLJW01004333">
    <property type="protein sequence ID" value="OIQ70166.1"/>
    <property type="molecule type" value="Genomic_DNA"/>
</dbReference>
<evidence type="ECO:0000313" key="3">
    <source>
        <dbReference type="EMBL" id="OIQ70166.1"/>
    </source>
</evidence>
<dbReference type="PANTHER" id="PTHR41532">
    <property type="entry name" value="FIXS PROTEIN"/>
    <property type="match status" value="1"/>
</dbReference>
<evidence type="ECO:0000256" key="1">
    <source>
        <dbReference type="SAM" id="MobiDB-lite"/>
    </source>
</evidence>